<dbReference type="Pfam" id="PF04242">
    <property type="entry name" value="DUF424"/>
    <property type="match status" value="1"/>
</dbReference>
<dbReference type="AlphaFoldDB" id="T1CM52"/>
<protein>
    <submittedName>
        <fullName evidence="1">Protein containing DUF424</fullName>
    </submittedName>
</protein>
<gene>
    <name evidence="1" type="ORF">B1B_05235</name>
</gene>
<sequence>MPDGAENEAQEPSTGAPGQVVLRVHRVRGEVVVAACDAELVETEVKLGQRAIKISSSFYGVTAVSAEEFLREVRRGTIVNLLGPRAVSWAESAGLIAPGGTGTLGGIPHAEIVQMP</sequence>
<dbReference type="EMBL" id="AUZY01003309">
    <property type="protein sequence ID" value="EQD69980.1"/>
    <property type="molecule type" value="Genomic_DNA"/>
</dbReference>
<name>T1CM52_9ZZZZ</name>
<proteinExistence type="predicted"/>
<organism evidence="1">
    <name type="scientific">mine drainage metagenome</name>
    <dbReference type="NCBI Taxonomy" id="410659"/>
    <lineage>
        <taxon>unclassified sequences</taxon>
        <taxon>metagenomes</taxon>
        <taxon>ecological metagenomes</taxon>
    </lineage>
</organism>
<reference evidence="1" key="2">
    <citation type="journal article" date="2014" name="ISME J.">
        <title>Microbial stratification in low pH oxic and suboxic macroscopic growths along an acid mine drainage.</title>
        <authorList>
            <person name="Mendez-Garcia C."/>
            <person name="Mesa V."/>
            <person name="Sprenger R.R."/>
            <person name="Richter M."/>
            <person name="Diez M.S."/>
            <person name="Solano J."/>
            <person name="Bargiela R."/>
            <person name="Golyshina O.V."/>
            <person name="Manteca A."/>
            <person name="Ramos J.L."/>
            <person name="Gallego J.R."/>
            <person name="Llorente I."/>
            <person name="Martins Dos Santos V.A."/>
            <person name="Jensen O.N."/>
            <person name="Pelaez A.I."/>
            <person name="Sanchez J."/>
            <person name="Ferrer M."/>
        </authorList>
    </citation>
    <scope>NUCLEOTIDE SEQUENCE</scope>
</reference>
<dbReference type="InterPro" id="IPR007355">
    <property type="entry name" value="DUF424"/>
</dbReference>
<accession>T1CM52</accession>
<reference evidence="1" key="1">
    <citation type="submission" date="2013-08" db="EMBL/GenBank/DDBJ databases">
        <authorList>
            <person name="Mendez C."/>
            <person name="Richter M."/>
            <person name="Ferrer M."/>
            <person name="Sanchez J."/>
        </authorList>
    </citation>
    <scope>NUCLEOTIDE SEQUENCE</scope>
</reference>
<evidence type="ECO:0000313" key="1">
    <source>
        <dbReference type="EMBL" id="EQD69980.1"/>
    </source>
</evidence>
<dbReference type="Gene3D" id="3.30.1860.10">
    <property type="entry name" value="uncharacterized conserved protein from methanopyrus kandleri domain like"/>
    <property type="match status" value="1"/>
</dbReference>
<comment type="caution">
    <text evidence="1">The sequence shown here is derived from an EMBL/GenBank/DDBJ whole genome shotgun (WGS) entry which is preliminary data.</text>
</comment>